<evidence type="ECO:0000256" key="1">
    <source>
        <dbReference type="ARBA" id="ARBA00022729"/>
    </source>
</evidence>
<dbReference type="EMBL" id="AP022839">
    <property type="protein sequence ID" value="BCA94468.1"/>
    <property type="molecule type" value="Genomic_DNA"/>
</dbReference>
<dbReference type="AlphaFoldDB" id="A0A6F8T252"/>
<dbReference type="InterPro" id="IPR011250">
    <property type="entry name" value="OMP/PagP_B-barrel"/>
</dbReference>
<dbReference type="KEGG" id="lant:TUM19329_08290"/>
<gene>
    <name evidence="3" type="ORF">TUM19329_08290</name>
</gene>
<keyword evidence="4" id="KW-1185">Reference proteome</keyword>
<feature type="domain" description="Outer membrane protein beta-barrel" evidence="2">
    <location>
        <begin position="13"/>
        <end position="84"/>
    </location>
</feature>
<dbReference type="Proteomes" id="UP000502894">
    <property type="component" value="Chromosome"/>
</dbReference>
<organism evidence="3 4">
    <name type="scientific">Legionella antarctica</name>
    <dbReference type="NCBI Taxonomy" id="2708020"/>
    <lineage>
        <taxon>Bacteria</taxon>
        <taxon>Pseudomonadati</taxon>
        <taxon>Pseudomonadota</taxon>
        <taxon>Gammaproteobacteria</taxon>
        <taxon>Legionellales</taxon>
        <taxon>Legionellaceae</taxon>
        <taxon>Legionella</taxon>
    </lineage>
</organism>
<dbReference type="RefSeq" id="WP_173236356.1">
    <property type="nucleotide sequence ID" value="NZ_AP022839.1"/>
</dbReference>
<reference evidence="3" key="1">
    <citation type="journal article" date="2020" name="Microbiol. Resour. Announc.">
        <title>Complete Genome Sequence of Novel Psychrotolerant Legionella Strain TUM19329, Isolated from Antarctic Lake Sediment.</title>
        <authorList>
            <person name="Shimada S."/>
            <person name="Nakai R."/>
            <person name="Aoki K."/>
            <person name="Shimoeda N."/>
            <person name="Ohno G."/>
            <person name="Miyazaki Y."/>
            <person name="Kudoh S."/>
            <person name="Imura S."/>
            <person name="Watanabe K."/>
            <person name="Ishii Y."/>
            <person name="Tateda K."/>
        </authorList>
    </citation>
    <scope>NUCLEOTIDE SEQUENCE [LARGE SCALE GENOMIC DNA]</scope>
    <source>
        <strain evidence="3">TUM19329</strain>
    </source>
</reference>
<evidence type="ECO:0000313" key="3">
    <source>
        <dbReference type="EMBL" id="BCA94468.1"/>
    </source>
</evidence>
<dbReference type="Gene3D" id="2.40.160.20">
    <property type="match status" value="1"/>
</dbReference>
<protein>
    <recommendedName>
        <fullName evidence="2">Outer membrane protein beta-barrel domain-containing protein</fullName>
    </recommendedName>
</protein>
<dbReference type="Pfam" id="PF13505">
    <property type="entry name" value="OMP_b-brl"/>
    <property type="match status" value="1"/>
</dbReference>
<keyword evidence="1" id="KW-0732">Signal</keyword>
<accession>A0A6F8T252</accession>
<dbReference type="InterPro" id="IPR027385">
    <property type="entry name" value="Beta-barrel_OMP"/>
</dbReference>
<evidence type="ECO:0000259" key="2">
    <source>
        <dbReference type="Pfam" id="PF13505"/>
    </source>
</evidence>
<proteinExistence type="predicted"/>
<sequence>MISLIGRVGILAKPNTLVYGLVGPTEAKYLLSTRRDWKLGVTSGAGFEHKFNEHWSVLAEYRFTHLNFNDLNDQNVTNSAFGTNLTSVTTTGLLQTVQRNLNINAGNFAVVYRI</sequence>
<evidence type="ECO:0000313" key="4">
    <source>
        <dbReference type="Proteomes" id="UP000502894"/>
    </source>
</evidence>
<name>A0A6F8T252_9GAMM</name>
<dbReference type="SUPFAM" id="SSF56925">
    <property type="entry name" value="OMPA-like"/>
    <property type="match status" value="1"/>
</dbReference>